<dbReference type="STRING" id="1229780.BN381_360052"/>
<name>R4Z123_9ACTN</name>
<sequence>MAPDESSDSEKNTPAAWIVSCAIWRFLHTTSGMGTFGGSVVGRAVAGAAVAGAAVVVGGVAGAAAAPQVSPSGIRIVGFGPCSGSSFRSNRGGRSDREGNVTKCPTARSAQGAR</sequence>
<keyword evidence="3" id="KW-1185">Reference proteome</keyword>
<evidence type="ECO:0000256" key="1">
    <source>
        <dbReference type="SAM" id="MobiDB-lite"/>
    </source>
</evidence>
<reference evidence="2 3" key="1">
    <citation type="journal article" date="2013" name="ISME J.">
        <title>Metabolic model for the filamentous 'Candidatus Microthrix parvicella' based on genomic and metagenomic analyses.</title>
        <authorList>
            <person name="Jon McIlroy S."/>
            <person name="Kristiansen R."/>
            <person name="Albertsen M."/>
            <person name="Michael Karst S."/>
            <person name="Rossetti S."/>
            <person name="Lund Nielsen J."/>
            <person name="Tandoi V."/>
            <person name="James Seviour R."/>
            <person name="Nielsen P.H."/>
        </authorList>
    </citation>
    <scope>NUCLEOTIDE SEQUENCE [LARGE SCALE GENOMIC DNA]</scope>
    <source>
        <strain evidence="2 3">RN1</strain>
    </source>
</reference>
<evidence type="ECO:0000313" key="2">
    <source>
        <dbReference type="EMBL" id="CCM64350.1"/>
    </source>
</evidence>
<proteinExistence type="predicted"/>
<dbReference type="AlphaFoldDB" id="R4Z123"/>
<accession>R4Z123</accession>
<organism evidence="2 3">
    <name type="scientific">Candidatus Neomicrothrix parvicella RN1</name>
    <dbReference type="NCBI Taxonomy" id="1229780"/>
    <lineage>
        <taxon>Bacteria</taxon>
        <taxon>Bacillati</taxon>
        <taxon>Actinomycetota</taxon>
        <taxon>Acidimicrobiia</taxon>
        <taxon>Acidimicrobiales</taxon>
        <taxon>Microthrixaceae</taxon>
        <taxon>Candidatus Neomicrothrix</taxon>
    </lineage>
</organism>
<evidence type="ECO:0000313" key="3">
    <source>
        <dbReference type="Proteomes" id="UP000018291"/>
    </source>
</evidence>
<protein>
    <submittedName>
        <fullName evidence="2">Uncharacterized protein</fullName>
    </submittedName>
</protein>
<dbReference type="EMBL" id="CANL01000030">
    <property type="protein sequence ID" value="CCM64350.1"/>
    <property type="molecule type" value="Genomic_DNA"/>
</dbReference>
<gene>
    <name evidence="2" type="ORF">BN381_360052</name>
</gene>
<comment type="caution">
    <text evidence="2">The sequence shown here is derived from an EMBL/GenBank/DDBJ whole genome shotgun (WGS) entry which is preliminary data.</text>
</comment>
<feature type="region of interest" description="Disordered" evidence="1">
    <location>
        <begin position="85"/>
        <end position="114"/>
    </location>
</feature>
<dbReference type="HOGENOM" id="CLU_2116546_0_0_11"/>
<dbReference type="Proteomes" id="UP000018291">
    <property type="component" value="Unassembled WGS sequence"/>
</dbReference>